<evidence type="ECO:0000256" key="1">
    <source>
        <dbReference type="ARBA" id="ARBA00004196"/>
    </source>
</evidence>
<evidence type="ECO:0000256" key="3">
    <source>
        <dbReference type="SAM" id="Coils"/>
    </source>
</evidence>
<accession>A0ABY7SLU3</accession>
<keyword evidence="11" id="KW-1185">Reference proteome</keyword>
<dbReference type="Gene3D" id="2.40.50.100">
    <property type="match status" value="1"/>
</dbReference>
<dbReference type="Pfam" id="PF25967">
    <property type="entry name" value="RND-MFP_C"/>
    <property type="match status" value="1"/>
</dbReference>
<dbReference type="Gene3D" id="2.40.420.20">
    <property type="match status" value="1"/>
</dbReference>
<dbReference type="Gene3D" id="1.10.287.470">
    <property type="entry name" value="Helix hairpin bin"/>
    <property type="match status" value="1"/>
</dbReference>
<dbReference type="Pfam" id="PF25876">
    <property type="entry name" value="HH_MFP_RND"/>
    <property type="match status" value="1"/>
</dbReference>
<dbReference type="InterPro" id="IPR058627">
    <property type="entry name" value="MdtA-like_C"/>
</dbReference>
<dbReference type="NCBIfam" id="TIGR01730">
    <property type="entry name" value="RND_mfp"/>
    <property type="match status" value="1"/>
</dbReference>
<protein>
    <submittedName>
        <fullName evidence="10">Efflux RND transporter periplasmic adaptor subunit</fullName>
    </submittedName>
</protein>
<dbReference type="Proteomes" id="UP001219349">
    <property type="component" value="Chromosome"/>
</dbReference>
<comment type="subcellular location">
    <subcellularLocation>
        <location evidence="1">Cell envelope</location>
    </subcellularLocation>
</comment>
<sequence length="415" mass="43674">MTSLTRIFVFAGLISAVLPAGQVLAQQQGQDAPPPPVTVVTLTAQDVTLTTSLPGRVVAQSEAELRPQVGGLIIERLFDEGKKVSKGDALYRIDPRTYEAGVAQAEAALAQAEAAAAAARREADRVATLRDRRVASEQTEDTAIAARDAADAAVQSAKAQLLAANIDLDRATITAPIDGEIGLAQVSAGALVTAGQAEPLAVIRSIDPVRVDVTQSAADIIRWQRRGPDAALPPDLDRTVSLRLADGSTYEHTGSLTGAEPHVNETTGVVTLRMQFDNPEGLLLPGMYVQAEIPQAQLKDVILAPQEGVSRDRRGRPVALVVNADNIVEQRELEIVQDRGDDWVVTDGLSDGDRLIVEGVQRIGPGMPVTPEERPAEDVSAETAHSDAAPEAADADTAETADAAETAETETAPAE</sequence>
<evidence type="ECO:0000256" key="2">
    <source>
        <dbReference type="ARBA" id="ARBA00009477"/>
    </source>
</evidence>
<dbReference type="PANTHER" id="PTHR30158">
    <property type="entry name" value="ACRA/E-RELATED COMPONENT OF DRUG EFFLUX TRANSPORTER"/>
    <property type="match status" value="1"/>
</dbReference>
<feature type="compositionally biased region" description="Low complexity" evidence="4">
    <location>
        <begin position="400"/>
        <end position="415"/>
    </location>
</feature>
<feature type="domain" description="Multidrug resistance protein MdtA-like C-terminal permuted SH3" evidence="9">
    <location>
        <begin position="300"/>
        <end position="362"/>
    </location>
</feature>
<evidence type="ECO:0000259" key="6">
    <source>
        <dbReference type="Pfam" id="PF25876"/>
    </source>
</evidence>
<evidence type="ECO:0000313" key="11">
    <source>
        <dbReference type="Proteomes" id="UP001219349"/>
    </source>
</evidence>
<evidence type="ECO:0000256" key="5">
    <source>
        <dbReference type="SAM" id="SignalP"/>
    </source>
</evidence>
<dbReference type="Pfam" id="PF25944">
    <property type="entry name" value="Beta-barrel_RND"/>
    <property type="match status" value="1"/>
</dbReference>
<dbReference type="SUPFAM" id="SSF111369">
    <property type="entry name" value="HlyD-like secretion proteins"/>
    <property type="match status" value="1"/>
</dbReference>
<evidence type="ECO:0000313" key="10">
    <source>
        <dbReference type="EMBL" id="WCR07970.1"/>
    </source>
</evidence>
<organism evidence="10 11">
    <name type="scientific">Paracoccus fistulariae</name>
    <dbReference type="NCBI Taxonomy" id="658446"/>
    <lineage>
        <taxon>Bacteria</taxon>
        <taxon>Pseudomonadati</taxon>
        <taxon>Pseudomonadota</taxon>
        <taxon>Alphaproteobacteria</taxon>
        <taxon>Rhodobacterales</taxon>
        <taxon>Paracoccaceae</taxon>
        <taxon>Paracoccus</taxon>
    </lineage>
</organism>
<keyword evidence="3" id="KW-0175">Coiled coil</keyword>
<evidence type="ECO:0000259" key="9">
    <source>
        <dbReference type="Pfam" id="PF25967"/>
    </source>
</evidence>
<evidence type="ECO:0000259" key="7">
    <source>
        <dbReference type="Pfam" id="PF25917"/>
    </source>
</evidence>
<feature type="coiled-coil region" evidence="3">
    <location>
        <begin position="102"/>
        <end position="129"/>
    </location>
</feature>
<proteinExistence type="inferred from homology"/>
<feature type="region of interest" description="Disordered" evidence="4">
    <location>
        <begin position="363"/>
        <end position="415"/>
    </location>
</feature>
<dbReference type="RefSeq" id="WP_271882499.1">
    <property type="nucleotide sequence ID" value="NZ_CP067136.1"/>
</dbReference>
<reference evidence="10 11" key="1">
    <citation type="submission" date="2021-01" db="EMBL/GenBank/DDBJ databases">
        <title>Biogeographic distribution of Paracoccus.</title>
        <authorList>
            <person name="Hollensteiner J."/>
            <person name="Leineberger J."/>
            <person name="Brinkhoff T."/>
            <person name="Daniel R."/>
        </authorList>
    </citation>
    <scope>NUCLEOTIDE SEQUENCE [LARGE SCALE GENOMIC DNA]</scope>
    <source>
        <strain evidence="10 11">KCTC 22803</strain>
    </source>
</reference>
<dbReference type="InterPro" id="IPR058626">
    <property type="entry name" value="MdtA-like_b-barrel"/>
</dbReference>
<dbReference type="PANTHER" id="PTHR30158:SF3">
    <property type="entry name" value="MULTIDRUG EFFLUX PUMP SUBUNIT ACRA-RELATED"/>
    <property type="match status" value="1"/>
</dbReference>
<dbReference type="InterPro" id="IPR058624">
    <property type="entry name" value="MdtA-like_HH"/>
</dbReference>
<dbReference type="EMBL" id="CP067136">
    <property type="protein sequence ID" value="WCR07970.1"/>
    <property type="molecule type" value="Genomic_DNA"/>
</dbReference>
<feature type="chain" id="PRO_5047313004" evidence="5">
    <location>
        <begin position="26"/>
        <end position="415"/>
    </location>
</feature>
<feature type="compositionally biased region" description="Low complexity" evidence="4">
    <location>
        <begin position="381"/>
        <end position="392"/>
    </location>
</feature>
<feature type="signal peptide" evidence="5">
    <location>
        <begin position="1"/>
        <end position="25"/>
    </location>
</feature>
<dbReference type="InterPro" id="IPR006143">
    <property type="entry name" value="RND_pump_MFP"/>
</dbReference>
<dbReference type="InterPro" id="IPR058625">
    <property type="entry name" value="MdtA-like_BSH"/>
</dbReference>
<feature type="domain" description="Multidrug resistance protein MdtA-like beta-barrel" evidence="8">
    <location>
        <begin position="208"/>
        <end position="294"/>
    </location>
</feature>
<dbReference type="Pfam" id="PF25917">
    <property type="entry name" value="BSH_RND"/>
    <property type="match status" value="1"/>
</dbReference>
<evidence type="ECO:0000259" key="8">
    <source>
        <dbReference type="Pfam" id="PF25944"/>
    </source>
</evidence>
<keyword evidence="5" id="KW-0732">Signal</keyword>
<evidence type="ECO:0000256" key="4">
    <source>
        <dbReference type="SAM" id="MobiDB-lite"/>
    </source>
</evidence>
<name>A0ABY7SLU3_9RHOB</name>
<feature type="domain" description="Multidrug resistance protein MdtA-like barrel-sandwich hybrid" evidence="7">
    <location>
        <begin position="62"/>
        <end position="203"/>
    </location>
</feature>
<feature type="domain" description="Multidrug resistance protein MdtA-like alpha-helical hairpin" evidence="6">
    <location>
        <begin position="103"/>
        <end position="169"/>
    </location>
</feature>
<dbReference type="Gene3D" id="2.40.30.170">
    <property type="match status" value="1"/>
</dbReference>
<comment type="similarity">
    <text evidence="2">Belongs to the membrane fusion protein (MFP) (TC 8.A.1) family.</text>
</comment>
<gene>
    <name evidence="10" type="ORF">JHX87_03855</name>
</gene>